<comment type="caution">
    <text evidence="1">The sequence shown here is derived from an EMBL/GenBank/DDBJ whole genome shotgun (WGS) entry which is preliminary data.</text>
</comment>
<sequence>AAAGAPRPPERALAEGQQALARRDFAAAEAAAREVLANRGGGARAQDALLLLGEALLGKGDPQNAAIAFDDAYRRNRQGARAPEALLGLATAFNAFNARREACATLDQLRSEFPRLPPALAAQAQEQRRRAGCR</sequence>
<proteinExistence type="predicted"/>
<dbReference type="Proteomes" id="UP001519924">
    <property type="component" value="Unassembled WGS sequence"/>
</dbReference>
<evidence type="ECO:0000313" key="1">
    <source>
        <dbReference type="EMBL" id="MBW8271223.1"/>
    </source>
</evidence>
<dbReference type="InterPro" id="IPR011990">
    <property type="entry name" value="TPR-like_helical_dom_sf"/>
</dbReference>
<dbReference type="InterPro" id="IPR019734">
    <property type="entry name" value="TPR_rpt"/>
</dbReference>
<protein>
    <submittedName>
        <fullName evidence="1">Tetratricopeptide repeat protein</fullName>
    </submittedName>
</protein>
<dbReference type="EMBL" id="JAHZUY010000078">
    <property type="protein sequence ID" value="MBW8271223.1"/>
    <property type="molecule type" value="Genomic_DNA"/>
</dbReference>
<dbReference type="Pfam" id="PF13174">
    <property type="entry name" value="TPR_6"/>
    <property type="match status" value="2"/>
</dbReference>
<feature type="non-terminal residue" evidence="1">
    <location>
        <position position="1"/>
    </location>
</feature>
<name>A0ABS7F6V7_9PROT</name>
<evidence type="ECO:0000313" key="2">
    <source>
        <dbReference type="Proteomes" id="UP001519924"/>
    </source>
</evidence>
<dbReference type="SUPFAM" id="SSF48452">
    <property type="entry name" value="TPR-like"/>
    <property type="match status" value="1"/>
</dbReference>
<keyword evidence="2" id="KW-1185">Reference proteome</keyword>
<dbReference type="Gene3D" id="1.25.40.10">
    <property type="entry name" value="Tetratricopeptide repeat domain"/>
    <property type="match status" value="1"/>
</dbReference>
<accession>A0ABS7F6V7</accession>
<reference evidence="1 2" key="1">
    <citation type="submission" date="2021-08" db="EMBL/GenBank/DDBJ databases">
        <title>Caldovatus sediminis gen. nov., sp. nov., a moderately thermophilic bacterium isolated from a hot spring.</title>
        <authorList>
            <person name="Hu C.-J."/>
            <person name="Li W.-J."/>
            <person name="Xian W.-D."/>
        </authorList>
    </citation>
    <scope>NUCLEOTIDE SEQUENCE [LARGE SCALE GENOMIC DNA]</scope>
    <source>
        <strain evidence="1 2">SYSU G05006</strain>
    </source>
</reference>
<dbReference type="RefSeq" id="WP_220118998.1">
    <property type="nucleotide sequence ID" value="NZ_JAHZUY010000078.1"/>
</dbReference>
<organism evidence="1 2">
    <name type="scientific">Caldovatus aquaticus</name>
    <dbReference type="NCBI Taxonomy" id="2865671"/>
    <lineage>
        <taxon>Bacteria</taxon>
        <taxon>Pseudomonadati</taxon>
        <taxon>Pseudomonadota</taxon>
        <taxon>Alphaproteobacteria</taxon>
        <taxon>Acetobacterales</taxon>
        <taxon>Roseomonadaceae</taxon>
        <taxon>Caldovatus</taxon>
    </lineage>
</organism>
<gene>
    <name evidence="1" type="ORF">K1J50_17240</name>
</gene>